<evidence type="ECO:0000256" key="2">
    <source>
        <dbReference type="ARBA" id="ARBA00008974"/>
    </source>
</evidence>
<feature type="transmembrane region" description="Helical" evidence="6">
    <location>
        <begin position="184"/>
        <end position="205"/>
    </location>
</feature>
<comment type="caution">
    <text evidence="7">The sequence shown here is derived from an EMBL/GenBank/DDBJ whole genome shotgun (WGS) entry which is preliminary data.</text>
</comment>
<dbReference type="PANTHER" id="PTHR30618:SF0">
    <property type="entry name" value="PURINE-URACIL PERMEASE NCS1"/>
    <property type="match status" value="1"/>
</dbReference>
<evidence type="ECO:0000256" key="5">
    <source>
        <dbReference type="ARBA" id="ARBA00023136"/>
    </source>
</evidence>
<dbReference type="InterPro" id="IPR045225">
    <property type="entry name" value="Uracil/uridine/allantoin_perm"/>
</dbReference>
<dbReference type="Proteomes" id="UP001164286">
    <property type="component" value="Unassembled WGS sequence"/>
</dbReference>
<feature type="transmembrane region" description="Helical" evidence="6">
    <location>
        <begin position="500"/>
        <end position="521"/>
    </location>
</feature>
<dbReference type="Pfam" id="PF02133">
    <property type="entry name" value="Transp_cyt_pur"/>
    <property type="match status" value="1"/>
</dbReference>
<dbReference type="Gene3D" id="1.10.4160.10">
    <property type="entry name" value="Hydantoin permease"/>
    <property type="match status" value="1"/>
</dbReference>
<accession>A0AA38HB23</accession>
<comment type="similarity">
    <text evidence="2">Belongs to the purine-cytosine permease (2.A.39) family.</text>
</comment>
<dbReference type="AlphaFoldDB" id="A0AA38HB23"/>
<protein>
    <submittedName>
        <fullName evidence="7">Permease for cytosine/purines, uracil, thiamine, allantoin-domain-containing protein</fullName>
    </submittedName>
</protein>
<evidence type="ECO:0000256" key="6">
    <source>
        <dbReference type="SAM" id="Phobius"/>
    </source>
</evidence>
<evidence type="ECO:0000256" key="1">
    <source>
        <dbReference type="ARBA" id="ARBA00004141"/>
    </source>
</evidence>
<organism evidence="7 8">
    <name type="scientific">Dioszegia hungarica</name>
    <dbReference type="NCBI Taxonomy" id="4972"/>
    <lineage>
        <taxon>Eukaryota</taxon>
        <taxon>Fungi</taxon>
        <taxon>Dikarya</taxon>
        <taxon>Basidiomycota</taxon>
        <taxon>Agaricomycotina</taxon>
        <taxon>Tremellomycetes</taxon>
        <taxon>Tremellales</taxon>
        <taxon>Bulleribasidiaceae</taxon>
        <taxon>Dioszegia</taxon>
    </lineage>
</organism>
<keyword evidence="3 6" id="KW-0812">Transmembrane</keyword>
<dbReference type="RefSeq" id="XP_052947939.1">
    <property type="nucleotide sequence ID" value="XM_053092043.1"/>
</dbReference>
<feature type="transmembrane region" description="Helical" evidence="6">
    <location>
        <begin position="346"/>
        <end position="366"/>
    </location>
</feature>
<feature type="transmembrane region" description="Helical" evidence="6">
    <location>
        <begin position="295"/>
        <end position="316"/>
    </location>
</feature>
<feature type="transmembrane region" description="Helical" evidence="6">
    <location>
        <begin position="456"/>
        <end position="480"/>
    </location>
</feature>
<dbReference type="InterPro" id="IPR001248">
    <property type="entry name" value="Pur-cyt_permease"/>
</dbReference>
<feature type="transmembrane region" description="Helical" evidence="6">
    <location>
        <begin position="411"/>
        <end position="435"/>
    </location>
</feature>
<name>A0AA38HB23_9TREE</name>
<feature type="transmembrane region" description="Helical" evidence="6">
    <location>
        <begin position="132"/>
        <end position="151"/>
    </location>
</feature>
<comment type="subcellular location">
    <subcellularLocation>
        <location evidence="1">Membrane</location>
        <topology evidence="1">Multi-pass membrane protein</topology>
    </subcellularLocation>
</comment>
<evidence type="ECO:0000256" key="4">
    <source>
        <dbReference type="ARBA" id="ARBA00022989"/>
    </source>
</evidence>
<dbReference type="GeneID" id="77731248"/>
<sequence length="582" mass="65264">MKIKSPFGQGRWGNFKHAFTSKQAFIEYAEAPKPDGEKSNRWTNIDLAQSPPHDRIWGKYVYLAFWIAHAAGVGNWTAGSAIISLGLYPLDAWLALAASHIMITIMIVLNGRGPARYHIGFPIMARSVYGMWGSYFAVGMRAVVCIIWNGVNSYYGGRLVSVALRCIWPQWGRLPNGLPASADITSQQLAGFFIFMFFFLILSFFHSRDLKYLYYFKSIFCAITMHAVLIWWMINNKGVSFTSLAGSKPLDKQSHIWLVLQAFNAGVGTASSLSVNQGDMARYATKPNDQLWTTLIGYPIASALPCLYGILVASAAKELTGTAIWNMWDTLDYMLDAHADNAGHRFFVFLCAISMALAYLAINIASNCLPFGSDLSALFPRWMTIRRGQVLCTILGVCIVPWKLVNSAKAFISFVSGYGYFLAPIAGCLAVDYFYQKKGNLVLKDLWRGEPDGRYYYWRGWNMRAVAVTVLSLLPCLPSFAATLDPNRLGMSLEAQRLFYISFTLTYFLSATMYALSYVVFPEKNLHVKERTLKWEQYANELDADEANAAANFEAEAGKLPDEFETKYEMPVEARVVELPGR</sequence>
<dbReference type="GO" id="GO:0015205">
    <property type="term" value="F:nucleobase transmembrane transporter activity"/>
    <property type="evidence" value="ECO:0007669"/>
    <property type="project" value="TreeGrafter"/>
</dbReference>
<gene>
    <name evidence="7" type="ORF">MKK02DRAFT_42552</name>
</gene>
<reference evidence="7" key="1">
    <citation type="journal article" date="2022" name="G3 (Bethesda)">
        <title>High quality genome of the basidiomycete yeast Dioszegia hungarica PDD-24b-2 isolated from cloud water.</title>
        <authorList>
            <person name="Jarrige D."/>
            <person name="Haridas S."/>
            <person name="Bleykasten-Grosshans C."/>
            <person name="Joly M."/>
            <person name="Nadalig T."/>
            <person name="Sancelme M."/>
            <person name="Vuilleumier S."/>
            <person name="Grigoriev I.V."/>
            <person name="Amato P."/>
            <person name="Bringel F."/>
        </authorList>
    </citation>
    <scope>NUCLEOTIDE SEQUENCE</scope>
    <source>
        <strain evidence="7">PDD-24b-2</strain>
    </source>
</reference>
<dbReference type="GO" id="GO:0005886">
    <property type="term" value="C:plasma membrane"/>
    <property type="evidence" value="ECO:0007669"/>
    <property type="project" value="TreeGrafter"/>
</dbReference>
<dbReference type="PANTHER" id="PTHR30618">
    <property type="entry name" value="NCS1 FAMILY PURINE/PYRIMIDINE TRANSPORTER"/>
    <property type="match status" value="1"/>
</dbReference>
<keyword evidence="5 6" id="KW-0472">Membrane</keyword>
<keyword evidence="4 6" id="KW-1133">Transmembrane helix</keyword>
<feature type="transmembrane region" description="Helical" evidence="6">
    <location>
        <begin position="212"/>
        <end position="234"/>
    </location>
</feature>
<proteinExistence type="inferred from homology"/>
<evidence type="ECO:0000313" key="8">
    <source>
        <dbReference type="Proteomes" id="UP001164286"/>
    </source>
</evidence>
<keyword evidence="8" id="KW-1185">Reference proteome</keyword>
<dbReference type="EMBL" id="JAKWFO010000003">
    <property type="protein sequence ID" value="KAI9638162.1"/>
    <property type="molecule type" value="Genomic_DNA"/>
</dbReference>
<evidence type="ECO:0000256" key="3">
    <source>
        <dbReference type="ARBA" id="ARBA00022692"/>
    </source>
</evidence>
<feature type="transmembrane region" description="Helical" evidence="6">
    <location>
        <begin position="92"/>
        <end position="111"/>
    </location>
</feature>
<evidence type="ECO:0000313" key="7">
    <source>
        <dbReference type="EMBL" id="KAI9638162.1"/>
    </source>
</evidence>
<feature type="transmembrane region" description="Helical" evidence="6">
    <location>
        <begin position="60"/>
        <end position="86"/>
    </location>
</feature>